<keyword evidence="3" id="KW-1185">Reference proteome</keyword>
<feature type="transmembrane region" description="Helical" evidence="1">
    <location>
        <begin position="117"/>
        <end position="134"/>
    </location>
</feature>
<dbReference type="OrthoDB" id="7191819at2"/>
<keyword evidence="1" id="KW-1133">Transmembrane helix</keyword>
<evidence type="ECO:0000313" key="3">
    <source>
        <dbReference type="Proteomes" id="UP000290958"/>
    </source>
</evidence>
<dbReference type="Pfam" id="PF08570">
    <property type="entry name" value="DUF1761"/>
    <property type="match status" value="1"/>
</dbReference>
<dbReference type="EMBL" id="SBKP01000002">
    <property type="protein sequence ID" value="RXR30274.1"/>
    <property type="molecule type" value="Genomic_DNA"/>
</dbReference>
<dbReference type="AlphaFoldDB" id="A0A4Q1KN78"/>
<keyword evidence="1" id="KW-0812">Transmembrane</keyword>
<comment type="caution">
    <text evidence="2">The sequence shown here is derived from an EMBL/GenBank/DDBJ whole genome shotgun (WGS) entry which is preliminary data.</text>
</comment>
<proteinExistence type="predicted"/>
<keyword evidence="1" id="KW-0472">Membrane</keyword>
<dbReference type="InterPro" id="IPR013879">
    <property type="entry name" value="DUF1761"/>
</dbReference>
<organism evidence="2 3">
    <name type="scientific">Sphingobium fluviale</name>
    <dbReference type="NCBI Taxonomy" id="2506423"/>
    <lineage>
        <taxon>Bacteria</taxon>
        <taxon>Pseudomonadati</taxon>
        <taxon>Pseudomonadota</taxon>
        <taxon>Alphaproteobacteria</taxon>
        <taxon>Sphingomonadales</taxon>
        <taxon>Sphingomonadaceae</taxon>
        <taxon>Sphingobium</taxon>
    </lineage>
</organism>
<protein>
    <submittedName>
        <fullName evidence="2">DUF1761 domain-containing protein</fullName>
    </submittedName>
</protein>
<feature type="transmembrane region" description="Helical" evidence="1">
    <location>
        <begin position="7"/>
        <end position="29"/>
    </location>
</feature>
<evidence type="ECO:0000313" key="2">
    <source>
        <dbReference type="EMBL" id="RXR30274.1"/>
    </source>
</evidence>
<evidence type="ECO:0000256" key="1">
    <source>
        <dbReference type="SAM" id="Phobius"/>
    </source>
</evidence>
<reference evidence="3" key="1">
    <citation type="submission" date="2019-01" db="EMBL/GenBank/DDBJ databases">
        <title>Cytophagaceae bacterium strain CAR-16.</title>
        <authorList>
            <person name="Chen W.-M."/>
        </authorList>
    </citation>
    <scope>NUCLEOTIDE SEQUENCE [LARGE SCALE GENOMIC DNA]</scope>
    <source>
        <strain evidence="3">CHR27</strain>
    </source>
</reference>
<sequence>MRIAGINALAVLVATVAVYAVGALIYGVLIGPEVWMEGAGITKEQMDAVGMSRMPYSPIMPLMTAIGLALLFKWASVSGLGNGIKWALVVAFASAVPTLLYGWVYGVGPFHGTLIDIAHLVIGHGVAGAILASWK</sequence>
<gene>
    <name evidence="2" type="ORF">EQG66_02765</name>
</gene>
<feature type="transmembrane region" description="Helical" evidence="1">
    <location>
        <begin position="86"/>
        <end position="105"/>
    </location>
</feature>
<accession>A0A4Q1KN78</accession>
<dbReference type="Proteomes" id="UP000290958">
    <property type="component" value="Unassembled WGS sequence"/>
</dbReference>
<dbReference type="RefSeq" id="WP_129403026.1">
    <property type="nucleotide sequence ID" value="NZ_SBKP01000002.1"/>
</dbReference>
<name>A0A4Q1KN78_9SPHN</name>
<feature type="transmembrane region" description="Helical" evidence="1">
    <location>
        <begin position="56"/>
        <end position="74"/>
    </location>
</feature>